<comment type="function">
    <text evidence="1">May be involved in transcriptional regulation.</text>
</comment>
<evidence type="ECO:0000313" key="15">
    <source>
        <dbReference type="Ensembl" id="ENSSLUP00000041855.1"/>
    </source>
</evidence>
<evidence type="ECO:0000259" key="14">
    <source>
        <dbReference type="PROSITE" id="PS50157"/>
    </source>
</evidence>
<evidence type="ECO:0000256" key="4">
    <source>
        <dbReference type="ARBA" id="ARBA00022723"/>
    </source>
</evidence>
<evidence type="ECO:0000256" key="5">
    <source>
        <dbReference type="ARBA" id="ARBA00022737"/>
    </source>
</evidence>
<keyword evidence="6 12" id="KW-0863">Zinc-finger</keyword>
<accession>A0A8C9ZNB6</accession>
<feature type="domain" description="C2H2-type" evidence="14">
    <location>
        <begin position="360"/>
        <end position="387"/>
    </location>
</feature>
<comment type="similarity">
    <text evidence="3">Belongs to the krueppel C2H2-type zinc-finger protein family.</text>
</comment>
<dbReference type="Gene3D" id="3.30.160.60">
    <property type="entry name" value="Classic Zinc Finger"/>
    <property type="match status" value="6"/>
</dbReference>
<dbReference type="FunFam" id="3.30.160.60:FF:002110">
    <property type="entry name" value="Zinc finger protein 1053"/>
    <property type="match status" value="1"/>
</dbReference>
<keyword evidence="16" id="KW-1185">Reference proteome</keyword>
<evidence type="ECO:0000256" key="11">
    <source>
        <dbReference type="ARBA" id="ARBA00023242"/>
    </source>
</evidence>
<dbReference type="FunFam" id="3.30.160.60:FF:000557">
    <property type="entry name" value="zinc finger and SCAN domain-containing protein 29"/>
    <property type="match status" value="1"/>
</dbReference>
<dbReference type="GeneTree" id="ENSGT01150000286959"/>
<dbReference type="GO" id="GO:0000978">
    <property type="term" value="F:RNA polymerase II cis-regulatory region sequence-specific DNA binding"/>
    <property type="evidence" value="ECO:0007669"/>
    <property type="project" value="TreeGrafter"/>
</dbReference>
<dbReference type="PROSITE" id="PS50157">
    <property type="entry name" value="ZINC_FINGER_C2H2_2"/>
    <property type="match status" value="7"/>
</dbReference>
<dbReference type="KEGG" id="sluc:116061085"/>
<dbReference type="PANTHER" id="PTHR23226:SF416">
    <property type="entry name" value="FI01424P"/>
    <property type="match status" value="1"/>
</dbReference>
<gene>
    <name evidence="15" type="primary">LOC116061085</name>
</gene>
<dbReference type="SMART" id="SM00355">
    <property type="entry name" value="ZnF_C2H2"/>
    <property type="match status" value="7"/>
</dbReference>
<dbReference type="RefSeq" id="XP_031170835.1">
    <property type="nucleotide sequence ID" value="XM_031314975.2"/>
</dbReference>
<dbReference type="InterPro" id="IPR013087">
    <property type="entry name" value="Znf_C2H2_type"/>
</dbReference>
<feature type="domain" description="C2H2-type" evidence="14">
    <location>
        <begin position="444"/>
        <end position="471"/>
    </location>
</feature>
<evidence type="ECO:0000256" key="12">
    <source>
        <dbReference type="PROSITE-ProRule" id="PRU00042"/>
    </source>
</evidence>
<keyword evidence="5" id="KW-0677">Repeat</keyword>
<reference evidence="15" key="1">
    <citation type="submission" date="2025-08" db="UniProtKB">
        <authorList>
            <consortium name="Ensembl"/>
        </authorList>
    </citation>
    <scope>IDENTIFICATION</scope>
</reference>
<dbReference type="OrthoDB" id="8117402at2759"/>
<proteinExistence type="inferred from homology"/>
<dbReference type="AlphaFoldDB" id="A0A8C9ZNB6"/>
<evidence type="ECO:0000256" key="3">
    <source>
        <dbReference type="ARBA" id="ARBA00006991"/>
    </source>
</evidence>
<feature type="domain" description="C2H2-type" evidence="14">
    <location>
        <begin position="388"/>
        <end position="415"/>
    </location>
</feature>
<dbReference type="Pfam" id="PF00096">
    <property type="entry name" value="zf-C2H2"/>
    <property type="match status" value="6"/>
</dbReference>
<dbReference type="FunFam" id="3.30.160.60:FF:000624">
    <property type="entry name" value="zinc finger protein 697"/>
    <property type="match status" value="1"/>
</dbReference>
<evidence type="ECO:0000313" key="16">
    <source>
        <dbReference type="Proteomes" id="UP000694568"/>
    </source>
</evidence>
<dbReference type="GO" id="GO:0005634">
    <property type="term" value="C:nucleus"/>
    <property type="evidence" value="ECO:0007669"/>
    <property type="project" value="UniProtKB-SubCell"/>
</dbReference>
<protein>
    <submittedName>
        <fullName evidence="15">Zinc finger protein 135-like</fullName>
    </submittedName>
</protein>
<evidence type="ECO:0000256" key="6">
    <source>
        <dbReference type="ARBA" id="ARBA00022771"/>
    </source>
</evidence>
<keyword evidence="4" id="KW-0479">Metal-binding</keyword>
<keyword evidence="10" id="KW-0804">Transcription</keyword>
<dbReference type="FunFam" id="3.30.160.60:FF:000512">
    <property type="entry name" value="zinc finger protein 197 isoform X1"/>
    <property type="match status" value="1"/>
</dbReference>
<dbReference type="Proteomes" id="UP000694568">
    <property type="component" value="Unplaced"/>
</dbReference>
<dbReference type="SUPFAM" id="SSF57667">
    <property type="entry name" value="beta-beta-alpha zinc fingers"/>
    <property type="match status" value="5"/>
</dbReference>
<evidence type="ECO:0000256" key="7">
    <source>
        <dbReference type="ARBA" id="ARBA00022833"/>
    </source>
</evidence>
<reference evidence="15" key="2">
    <citation type="submission" date="2025-09" db="UniProtKB">
        <authorList>
            <consortium name="Ensembl"/>
        </authorList>
    </citation>
    <scope>IDENTIFICATION</scope>
</reference>
<feature type="domain" description="C2H2-type" evidence="14">
    <location>
        <begin position="239"/>
        <end position="275"/>
    </location>
</feature>
<feature type="domain" description="C2H2-type" evidence="14">
    <location>
        <begin position="304"/>
        <end position="331"/>
    </location>
</feature>
<feature type="domain" description="C2H2-type" evidence="14">
    <location>
        <begin position="416"/>
        <end position="443"/>
    </location>
</feature>
<dbReference type="PROSITE" id="PS00028">
    <property type="entry name" value="ZINC_FINGER_C2H2_1"/>
    <property type="match status" value="6"/>
</dbReference>
<name>A0A8C9ZNB6_SANLU</name>
<keyword evidence="8" id="KW-0805">Transcription regulation</keyword>
<dbReference type="GO" id="GO:0000981">
    <property type="term" value="F:DNA-binding transcription factor activity, RNA polymerase II-specific"/>
    <property type="evidence" value="ECO:0007669"/>
    <property type="project" value="TreeGrafter"/>
</dbReference>
<keyword evidence="11" id="KW-0539">Nucleus</keyword>
<evidence type="ECO:0000256" key="1">
    <source>
        <dbReference type="ARBA" id="ARBA00003767"/>
    </source>
</evidence>
<organism evidence="15 16">
    <name type="scientific">Sander lucioperca</name>
    <name type="common">Pike-perch</name>
    <name type="synonym">Perca lucioperca</name>
    <dbReference type="NCBI Taxonomy" id="283035"/>
    <lineage>
        <taxon>Eukaryota</taxon>
        <taxon>Metazoa</taxon>
        <taxon>Chordata</taxon>
        <taxon>Craniata</taxon>
        <taxon>Vertebrata</taxon>
        <taxon>Euteleostomi</taxon>
        <taxon>Actinopterygii</taxon>
        <taxon>Neopterygii</taxon>
        <taxon>Teleostei</taxon>
        <taxon>Neoteleostei</taxon>
        <taxon>Acanthomorphata</taxon>
        <taxon>Eupercaria</taxon>
        <taxon>Perciformes</taxon>
        <taxon>Percoidei</taxon>
        <taxon>Percidae</taxon>
        <taxon>Luciopercinae</taxon>
        <taxon>Sander</taxon>
    </lineage>
</organism>
<evidence type="ECO:0000256" key="8">
    <source>
        <dbReference type="ARBA" id="ARBA00023015"/>
    </source>
</evidence>
<dbReference type="PANTHER" id="PTHR23226">
    <property type="entry name" value="ZINC FINGER AND SCAN DOMAIN-CONTAINING"/>
    <property type="match status" value="1"/>
</dbReference>
<dbReference type="FunFam" id="3.30.160.60:FF:000446">
    <property type="entry name" value="Zinc finger protein"/>
    <property type="match status" value="2"/>
</dbReference>
<evidence type="ECO:0000256" key="10">
    <source>
        <dbReference type="ARBA" id="ARBA00023163"/>
    </source>
</evidence>
<sequence length="497" mass="56918">MSELEVLRLLMKQRLHAAAEEIFGLFEKTRADYEEQNQRQHKLLDDVVNPKVQLHGSDVQQLLVIKADFPPEWSPGLDHEDTDPLHIKEEQEEVWISPEGEQFNGLEEANIARFPFTPVPVKIKDEDRSSQLHQSPTQDNREAEPPASCSATQIKTETDGEDCGGSEPARNPEPDTESQPDTDDERVSDSSDTELSYDDWQKPLSDSGSETENSDRMETRAPEPAANALKLKEVPLSDERCNAGKKSFGFFKCSRRFYYKGWLQGHMKCHFGKRSSRCLVPKKCLRAKQKVDSQTRVHTGEKLSGCDVCGKVLKRKADLQRHMRIHTGEKSFGCDVCGKRFTHQSTLKRHMRVHTGEKPFGCDVCGKRFNQQSTLKTHTRIHTGEKSFGCDVCEKRFNQQSTLKRHMRIHTGEKPFGCDVCGKRFKQLAHLKTHMRIHTGEKSFGCDVCEKRFNHQSTLKRHIRVHTGEKPEIYQEGKCEVTHESAHRREIVLFSLL</sequence>
<keyword evidence="7" id="KW-0862">Zinc</keyword>
<dbReference type="Ensembl" id="ENSSLUT00000043178.1">
    <property type="protein sequence ID" value="ENSSLUP00000041855.1"/>
    <property type="gene ID" value="ENSSLUG00000018573.1"/>
</dbReference>
<feature type="compositionally biased region" description="Acidic residues" evidence="13">
    <location>
        <begin position="174"/>
        <end position="197"/>
    </location>
</feature>
<comment type="subcellular location">
    <subcellularLocation>
        <location evidence="2">Nucleus</location>
    </subcellularLocation>
</comment>
<evidence type="ECO:0000256" key="13">
    <source>
        <dbReference type="SAM" id="MobiDB-lite"/>
    </source>
</evidence>
<dbReference type="GO" id="GO:0008270">
    <property type="term" value="F:zinc ion binding"/>
    <property type="evidence" value="ECO:0007669"/>
    <property type="project" value="UniProtKB-KW"/>
</dbReference>
<evidence type="ECO:0000256" key="2">
    <source>
        <dbReference type="ARBA" id="ARBA00004123"/>
    </source>
</evidence>
<dbReference type="GeneID" id="116061085"/>
<dbReference type="InterPro" id="IPR036236">
    <property type="entry name" value="Znf_C2H2_sf"/>
</dbReference>
<feature type="region of interest" description="Disordered" evidence="13">
    <location>
        <begin position="125"/>
        <end position="231"/>
    </location>
</feature>
<evidence type="ECO:0000256" key="9">
    <source>
        <dbReference type="ARBA" id="ARBA00023125"/>
    </source>
</evidence>
<keyword evidence="9" id="KW-0238">DNA-binding</keyword>
<feature type="domain" description="C2H2-type" evidence="14">
    <location>
        <begin position="332"/>
        <end position="359"/>
    </location>
</feature>